<feature type="transmembrane region" description="Helical" evidence="1">
    <location>
        <begin position="48"/>
        <end position="69"/>
    </location>
</feature>
<dbReference type="HOGENOM" id="CLU_156438_0_0_3"/>
<proteinExistence type="predicted"/>
<dbReference type="Proteomes" id="UP000008206">
    <property type="component" value="Chromosome"/>
</dbReference>
<keyword evidence="3" id="KW-1185">Reference proteome</keyword>
<dbReference type="AlphaFoldDB" id="E0U839"/>
<dbReference type="Pfam" id="PF17265">
    <property type="entry name" value="DUF5331"/>
    <property type="match status" value="1"/>
</dbReference>
<sequence>MSLSQDLKVTLKDKYLDYCQANLSWLKEFKDTGMAIKASDGGIRPPGLIILGIISVLVPEIAAFIPVFLKLNSNTETVIATLGLNVDPEKELEKRAEELAKVQELEIVPLLPEPDPDTEYLNQIRATLKEEK</sequence>
<organism evidence="2 3">
    <name type="scientific">Gloeothece verrucosa (strain PCC 7822)</name>
    <name type="common">Cyanothece sp. (strain PCC 7822)</name>
    <dbReference type="NCBI Taxonomy" id="497965"/>
    <lineage>
        <taxon>Bacteria</taxon>
        <taxon>Bacillati</taxon>
        <taxon>Cyanobacteriota</taxon>
        <taxon>Cyanophyceae</taxon>
        <taxon>Oscillatoriophycideae</taxon>
        <taxon>Chroococcales</taxon>
        <taxon>Aphanothecaceae</taxon>
        <taxon>Gloeothece</taxon>
        <taxon>Gloeothece verrucosa</taxon>
    </lineage>
</organism>
<name>E0U839_GLOV7</name>
<dbReference type="KEGG" id="cyj:Cyan7822_5365"/>
<accession>E0U839</accession>
<protein>
    <submittedName>
        <fullName evidence="2">Uncharacterized protein</fullName>
    </submittedName>
</protein>
<keyword evidence="1" id="KW-0812">Transmembrane</keyword>
<dbReference type="STRING" id="497965.Cyan7822_5365"/>
<dbReference type="RefSeq" id="WP_013325282.1">
    <property type="nucleotide sequence ID" value="NC_014501.1"/>
</dbReference>
<keyword evidence="1" id="KW-0472">Membrane</keyword>
<evidence type="ECO:0000313" key="3">
    <source>
        <dbReference type="Proteomes" id="UP000008206"/>
    </source>
</evidence>
<dbReference type="EMBL" id="CP002198">
    <property type="protein sequence ID" value="ADN17244.1"/>
    <property type="molecule type" value="Genomic_DNA"/>
</dbReference>
<dbReference type="InterPro" id="IPR020346">
    <property type="entry name" value="Uncharacterised_15.3kDa"/>
</dbReference>
<reference evidence="3" key="1">
    <citation type="journal article" date="2011" name="MBio">
        <title>Novel metabolic attributes of the genus Cyanothece, comprising a group of unicellular nitrogen-fixing Cyanobacteria.</title>
        <authorList>
            <person name="Bandyopadhyay A."/>
            <person name="Elvitigala T."/>
            <person name="Welsh E."/>
            <person name="Stockel J."/>
            <person name="Liberton M."/>
            <person name="Min H."/>
            <person name="Sherman L.A."/>
            <person name="Pakrasi H.B."/>
        </authorList>
    </citation>
    <scope>NUCLEOTIDE SEQUENCE [LARGE SCALE GENOMIC DNA]</scope>
    <source>
        <strain evidence="3">PCC 7822</strain>
    </source>
</reference>
<evidence type="ECO:0000313" key="2">
    <source>
        <dbReference type="EMBL" id="ADN17244.1"/>
    </source>
</evidence>
<keyword evidence="1" id="KW-1133">Transmembrane helix</keyword>
<evidence type="ECO:0000256" key="1">
    <source>
        <dbReference type="SAM" id="Phobius"/>
    </source>
</evidence>
<gene>
    <name evidence="2" type="ordered locus">Cyan7822_5365</name>
</gene>